<feature type="domain" description="Pseudouridine synthase RsuA/RluA-like" evidence="5">
    <location>
        <begin position="75"/>
        <end position="248"/>
    </location>
</feature>
<dbReference type="GO" id="GO:0009982">
    <property type="term" value="F:pseudouridine synthase activity"/>
    <property type="evidence" value="ECO:0007669"/>
    <property type="project" value="InterPro"/>
</dbReference>
<evidence type="ECO:0000259" key="5">
    <source>
        <dbReference type="Pfam" id="PF00849"/>
    </source>
</evidence>
<dbReference type="InterPro" id="IPR006224">
    <property type="entry name" value="PsdUridine_synth_RluA-like_CS"/>
</dbReference>
<evidence type="ECO:0000256" key="2">
    <source>
        <dbReference type="ARBA" id="ARBA00031870"/>
    </source>
</evidence>
<feature type="region of interest" description="Disordered" evidence="4">
    <location>
        <begin position="24"/>
        <end position="52"/>
    </location>
</feature>
<evidence type="ECO:0000256" key="1">
    <source>
        <dbReference type="ARBA" id="ARBA00000073"/>
    </source>
</evidence>
<evidence type="ECO:0000313" key="6">
    <source>
        <dbReference type="EMBL" id="KAB8300705.1"/>
    </source>
</evidence>
<dbReference type="GO" id="GO:0000455">
    <property type="term" value="P:enzyme-directed rRNA pseudouridine synthesis"/>
    <property type="evidence" value="ECO:0007669"/>
    <property type="project" value="TreeGrafter"/>
</dbReference>
<dbReference type="PROSITE" id="PS01129">
    <property type="entry name" value="PSI_RLU"/>
    <property type="match status" value="1"/>
</dbReference>
<dbReference type="InterPro" id="IPR006145">
    <property type="entry name" value="PsdUridine_synth_RsuA/RluA"/>
</dbReference>
<name>A0A6A2VIC6_9BIFI</name>
<dbReference type="GO" id="GO:0140098">
    <property type="term" value="F:catalytic activity, acting on RNA"/>
    <property type="evidence" value="ECO:0007669"/>
    <property type="project" value="UniProtKB-ARBA"/>
</dbReference>
<gene>
    <name evidence="6" type="ORF">DSM100238_0432</name>
</gene>
<evidence type="ECO:0000256" key="3">
    <source>
        <dbReference type="ARBA" id="ARBA00033164"/>
    </source>
</evidence>
<dbReference type="EMBL" id="WBSO01000002">
    <property type="protein sequence ID" value="KAB8300705.1"/>
    <property type="molecule type" value="Genomic_DNA"/>
</dbReference>
<dbReference type="InterPro" id="IPR020103">
    <property type="entry name" value="PsdUridine_synth_cat_dom_sf"/>
</dbReference>
<protein>
    <recommendedName>
        <fullName evidence="2">RNA pseudouridylate synthase</fullName>
    </recommendedName>
    <alternativeName>
        <fullName evidence="3">RNA-uridine isomerase</fullName>
    </alternativeName>
</protein>
<evidence type="ECO:0000256" key="4">
    <source>
        <dbReference type="SAM" id="MobiDB-lite"/>
    </source>
</evidence>
<dbReference type="SUPFAM" id="SSF55120">
    <property type="entry name" value="Pseudouridine synthase"/>
    <property type="match status" value="1"/>
</dbReference>
<dbReference type="PANTHER" id="PTHR21600">
    <property type="entry name" value="MITOCHONDRIAL RNA PSEUDOURIDINE SYNTHASE"/>
    <property type="match status" value="1"/>
</dbReference>
<dbReference type="Gene3D" id="3.30.2350.10">
    <property type="entry name" value="Pseudouridine synthase"/>
    <property type="match status" value="1"/>
</dbReference>
<dbReference type="AlphaFoldDB" id="A0A6A2VIC6"/>
<comment type="caution">
    <text evidence="6">The sequence shown here is derived from an EMBL/GenBank/DDBJ whole genome shotgun (WGS) entry which is preliminary data.</text>
</comment>
<reference evidence="6 7" key="1">
    <citation type="submission" date="2019-09" db="EMBL/GenBank/DDBJ databases">
        <title>Characterization of the phylogenetic diversity of two novel species belonging to the genus Bifidobacterium: Bifidobacterium cebidarum sp. nov. and Bifidobacterium leontopitheci sp. nov.</title>
        <authorList>
            <person name="Lugli G.A."/>
            <person name="Duranti S."/>
            <person name="Milani C."/>
            <person name="Turroni F."/>
            <person name="Ventura M."/>
        </authorList>
    </citation>
    <scope>NUCLEOTIDE SEQUENCE [LARGE SCALE GENOMIC DNA]</scope>
    <source>
        <strain evidence="6 7">DSM 100238</strain>
    </source>
</reference>
<feature type="compositionally biased region" description="Basic and acidic residues" evidence="4">
    <location>
        <begin position="32"/>
        <end position="50"/>
    </location>
</feature>
<dbReference type="Pfam" id="PF00849">
    <property type="entry name" value="PseudoU_synth_2"/>
    <property type="match status" value="1"/>
</dbReference>
<organism evidence="6 7">
    <name type="scientific">Bifidobacterium apri</name>
    <dbReference type="NCBI Taxonomy" id="1769423"/>
    <lineage>
        <taxon>Bacteria</taxon>
        <taxon>Bacillati</taxon>
        <taxon>Actinomycetota</taxon>
        <taxon>Actinomycetes</taxon>
        <taxon>Bifidobacteriales</taxon>
        <taxon>Bifidobacteriaceae</taxon>
        <taxon>Bifidobacterium</taxon>
    </lineage>
</organism>
<dbReference type="Proteomes" id="UP000440041">
    <property type="component" value="Unassembled WGS sequence"/>
</dbReference>
<dbReference type="PANTHER" id="PTHR21600:SF84">
    <property type="entry name" value="PSEUDOURIDINE SYNTHASE RSUA_RLUA-LIKE DOMAIN-CONTAINING PROTEIN"/>
    <property type="match status" value="1"/>
</dbReference>
<keyword evidence="7" id="KW-1185">Reference proteome</keyword>
<sequence>MPRMPVAHTDGVPDATLLRSGHAAALSDDGDTSMRDARKQASRTRQEPVAKRHRWVTDEPDIPFHCVVLYEDERIIVIDKPHFVPTTPRGMWYRQSALIKLRELYGEPHITPAHRLDRLTAGIVVFVRDPACRGAYQMLFQNHEVRKTYECLAPASPIARPRTGTVTRLQAPAVFPLKRCSHIVKDRGRLQAYEIPGEPNAQTIIDLPDACGMSADGPGATALPMGIRRYVLHPTTGKTHQLRVHMSSLGLPIVGDPFYPVLKPCDPDDVSAPLQLVARRLVFTDPVSGSDMDFVSSIPLQCP</sequence>
<evidence type="ECO:0000313" key="7">
    <source>
        <dbReference type="Proteomes" id="UP000440041"/>
    </source>
</evidence>
<proteinExistence type="predicted"/>
<comment type="catalytic activity">
    <reaction evidence="1">
        <text>a uridine in RNA = a pseudouridine in RNA</text>
        <dbReference type="Rhea" id="RHEA:48348"/>
        <dbReference type="Rhea" id="RHEA-COMP:12068"/>
        <dbReference type="Rhea" id="RHEA-COMP:12069"/>
        <dbReference type="ChEBI" id="CHEBI:65314"/>
        <dbReference type="ChEBI" id="CHEBI:65315"/>
    </reaction>
</comment>
<dbReference type="GO" id="GO:0003723">
    <property type="term" value="F:RNA binding"/>
    <property type="evidence" value="ECO:0007669"/>
    <property type="project" value="InterPro"/>
</dbReference>
<dbReference type="InterPro" id="IPR050188">
    <property type="entry name" value="RluA_PseudoU_synthase"/>
</dbReference>
<accession>A0A6A2VIC6</accession>